<sequence length="152" mass="16109">MQVDEELRALDAHYRSMPPVAAMDITIAAREGDTLTLRAPLALNVNDKGCAFGGSLVSLMTLAGWGLVTLRCRQLGIDADVYVADSEVRYLAPLYDDLQASATLADGSGWSLFDQALRSRGRARVRIGATVPLPSGGVATTLRASYAAIARG</sequence>
<dbReference type="InterPro" id="IPR029069">
    <property type="entry name" value="HotDog_dom_sf"/>
</dbReference>
<keyword evidence="3" id="KW-1185">Reference proteome</keyword>
<dbReference type="Pfam" id="PF09500">
    <property type="entry name" value="YiiD_C"/>
    <property type="match status" value="1"/>
</dbReference>
<dbReference type="Gene3D" id="3.10.129.10">
    <property type="entry name" value="Hotdog Thioesterase"/>
    <property type="match status" value="1"/>
</dbReference>
<dbReference type="AlphaFoldDB" id="A0A518N400"/>
<dbReference type="InterPro" id="IPR012660">
    <property type="entry name" value="YiiD_C"/>
</dbReference>
<organism evidence="2 3">
    <name type="scientific">Luteimonas granuli</name>
    <dbReference type="NCBI Taxonomy" id="1176533"/>
    <lineage>
        <taxon>Bacteria</taxon>
        <taxon>Pseudomonadati</taxon>
        <taxon>Pseudomonadota</taxon>
        <taxon>Gammaproteobacteria</taxon>
        <taxon>Lysobacterales</taxon>
        <taxon>Lysobacteraceae</taxon>
        <taxon>Luteimonas</taxon>
    </lineage>
</organism>
<proteinExistence type="predicted"/>
<dbReference type="OrthoDB" id="572024at2"/>
<dbReference type="EMBL" id="CP042218">
    <property type="protein sequence ID" value="QDW66642.1"/>
    <property type="molecule type" value="Genomic_DNA"/>
</dbReference>
<evidence type="ECO:0000313" key="2">
    <source>
        <dbReference type="EMBL" id="QDW66642.1"/>
    </source>
</evidence>
<protein>
    <submittedName>
        <fullName evidence="2">Thioesterase</fullName>
    </submittedName>
</protein>
<dbReference type="Proteomes" id="UP000316584">
    <property type="component" value="Chromosome"/>
</dbReference>
<gene>
    <name evidence="2" type="ORF">FPZ22_06830</name>
</gene>
<dbReference type="NCBIfam" id="TIGR02447">
    <property type="entry name" value="yiiD_Cterm"/>
    <property type="match status" value="1"/>
</dbReference>
<dbReference type="SUPFAM" id="SSF54637">
    <property type="entry name" value="Thioesterase/thiol ester dehydrase-isomerase"/>
    <property type="match status" value="1"/>
</dbReference>
<accession>A0A518N400</accession>
<reference evidence="2 3" key="1">
    <citation type="submission" date="2019-07" db="EMBL/GenBank/DDBJ databases">
        <title>Full genome sequence of Luteimonas sp. Gr-4.</title>
        <authorList>
            <person name="Im W.-T."/>
        </authorList>
    </citation>
    <scope>NUCLEOTIDE SEQUENCE [LARGE SCALE GENOMIC DNA]</scope>
    <source>
        <strain evidence="2 3">Gr-4</strain>
    </source>
</reference>
<name>A0A518N400_9GAMM</name>
<feature type="domain" description="Thioesterase putative" evidence="1">
    <location>
        <begin position="15"/>
        <end position="132"/>
    </location>
</feature>
<evidence type="ECO:0000259" key="1">
    <source>
        <dbReference type="Pfam" id="PF09500"/>
    </source>
</evidence>
<evidence type="ECO:0000313" key="3">
    <source>
        <dbReference type="Proteomes" id="UP000316584"/>
    </source>
</evidence>
<dbReference type="RefSeq" id="WP_144891573.1">
    <property type="nucleotide sequence ID" value="NZ_CP042218.1"/>
</dbReference>
<dbReference type="KEGG" id="lug:FPZ22_06830"/>